<dbReference type="NCBIfam" id="TIGR03033">
    <property type="entry name" value="phage_rel_nuc"/>
    <property type="match status" value="1"/>
</dbReference>
<keyword evidence="4" id="KW-0540">Nuclease</keyword>
<dbReference type="InterPro" id="IPR011335">
    <property type="entry name" value="Restrct_endonuc-II-like"/>
</dbReference>
<sequence>MAAIITVSTEHMSYEEWLAYRKKGIGGSDASIVCGMNRYKSPVELWMEKTDQRPYQEAGEAAYWGTQLEALVRTEFTRRTGMEVNLVPYLLQNEEHSFMQANLDGICEHPKYGPCIFEAKTASAYKCGEWEEDSLPDEYLLQIQHYMAVTGYRGAYIAVLIGGNTFRWKFVERDEELITMLIQLESDFWNHVESSVPPPLDGTDASVKFLAERFPDSIPKSQIRLPDTASPLIMQYETACEKVEQYTMQKQEAENLLKQMMGENEVGSIASKRIIWKSMSQERLDSKTLKAEHPVLYKKYANKTSFRRFSVKEAV</sequence>
<proteinExistence type="predicted"/>
<evidence type="ECO:0000256" key="1">
    <source>
        <dbReference type="ARBA" id="ARBA00022801"/>
    </source>
</evidence>
<dbReference type="STRING" id="1469948.GCA_000732725_01765"/>
<feature type="coiled-coil region" evidence="2">
    <location>
        <begin position="236"/>
        <end position="263"/>
    </location>
</feature>
<dbReference type="PANTHER" id="PTHR46609">
    <property type="entry name" value="EXONUCLEASE, PHAGE-TYPE/RECB, C-TERMINAL DOMAIN-CONTAINING PROTEIN"/>
    <property type="match status" value="1"/>
</dbReference>
<feature type="domain" description="YqaJ viral recombinase" evidence="3">
    <location>
        <begin position="16"/>
        <end position="152"/>
    </location>
</feature>
<evidence type="ECO:0000256" key="2">
    <source>
        <dbReference type="SAM" id="Coils"/>
    </source>
</evidence>
<dbReference type="InterPro" id="IPR011604">
    <property type="entry name" value="PDDEXK-like_dom_sf"/>
</dbReference>
<dbReference type="SUPFAM" id="SSF52980">
    <property type="entry name" value="Restriction endonuclease-like"/>
    <property type="match status" value="1"/>
</dbReference>
<dbReference type="AlphaFoldDB" id="A0A4R1R0T3"/>
<comment type="caution">
    <text evidence="4">The sequence shown here is derived from an EMBL/GenBank/DDBJ whole genome shotgun (WGS) entry which is preliminary data.</text>
</comment>
<name>A0A4R1R0T3_9FIRM</name>
<organism evidence="4 5">
    <name type="scientific">Kineothrix alysoides</name>
    <dbReference type="NCBI Taxonomy" id="1469948"/>
    <lineage>
        <taxon>Bacteria</taxon>
        <taxon>Bacillati</taxon>
        <taxon>Bacillota</taxon>
        <taxon>Clostridia</taxon>
        <taxon>Lachnospirales</taxon>
        <taxon>Lachnospiraceae</taxon>
        <taxon>Kineothrix</taxon>
    </lineage>
</organism>
<dbReference type="InterPro" id="IPR017482">
    <property type="entry name" value="Lambda-type_endonuclease"/>
</dbReference>
<keyword evidence="2" id="KW-0175">Coiled coil</keyword>
<keyword evidence="1" id="KW-0378">Hydrolase</keyword>
<protein>
    <submittedName>
        <fullName evidence="4">Putative phage-type endonuclease</fullName>
    </submittedName>
</protein>
<keyword evidence="5" id="KW-1185">Reference proteome</keyword>
<dbReference type="GO" id="GO:0004519">
    <property type="term" value="F:endonuclease activity"/>
    <property type="evidence" value="ECO:0007669"/>
    <property type="project" value="UniProtKB-KW"/>
</dbReference>
<dbReference type="Pfam" id="PF09588">
    <property type="entry name" value="YqaJ"/>
    <property type="match status" value="1"/>
</dbReference>
<dbReference type="PANTHER" id="PTHR46609:SF6">
    <property type="entry name" value="EXONUCLEASE, PHAGE-TYPE_RECB, C-TERMINAL DOMAIN-CONTAINING PROTEIN-RELATED"/>
    <property type="match status" value="1"/>
</dbReference>
<evidence type="ECO:0000313" key="4">
    <source>
        <dbReference type="EMBL" id="TCL58889.1"/>
    </source>
</evidence>
<accession>A0A4R1R0T3</accession>
<dbReference type="GO" id="GO:0016787">
    <property type="term" value="F:hydrolase activity"/>
    <property type="evidence" value="ECO:0007669"/>
    <property type="project" value="UniProtKB-KW"/>
</dbReference>
<evidence type="ECO:0000313" key="5">
    <source>
        <dbReference type="Proteomes" id="UP000295718"/>
    </source>
</evidence>
<dbReference type="RefSeq" id="WP_031390468.1">
    <property type="nucleotide sequence ID" value="NZ_JPNB01000001.1"/>
</dbReference>
<gene>
    <name evidence="4" type="ORF">EDD76_10559</name>
</gene>
<reference evidence="4 5" key="1">
    <citation type="submission" date="2019-03" db="EMBL/GenBank/DDBJ databases">
        <title>Genomic Encyclopedia of Type Strains, Phase IV (KMG-IV): sequencing the most valuable type-strain genomes for metagenomic binning, comparative biology and taxonomic classification.</title>
        <authorList>
            <person name="Goeker M."/>
        </authorList>
    </citation>
    <scope>NUCLEOTIDE SEQUENCE [LARGE SCALE GENOMIC DNA]</scope>
    <source>
        <strain evidence="4 5">DSM 100556</strain>
    </source>
</reference>
<dbReference type="Gene3D" id="3.90.320.10">
    <property type="match status" value="1"/>
</dbReference>
<evidence type="ECO:0000259" key="3">
    <source>
        <dbReference type="Pfam" id="PF09588"/>
    </source>
</evidence>
<keyword evidence="4" id="KW-0255">Endonuclease</keyword>
<dbReference type="EMBL" id="SLUO01000005">
    <property type="protein sequence ID" value="TCL58889.1"/>
    <property type="molecule type" value="Genomic_DNA"/>
</dbReference>
<dbReference type="InterPro" id="IPR019080">
    <property type="entry name" value="YqaJ_viral_recombinase"/>
</dbReference>
<dbReference type="Proteomes" id="UP000295718">
    <property type="component" value="Unassembled WGS sequence"/>
</dbReference>
<dbReference type="InterPro" id="IPR051703">
    <property type="entry name" value="NF-kappa-B_Signaling_Reg"/>
</dbReference>